<keyword evidence="2" id="KW-1185">Reference proteome</keyword>
<dbReference type="AlphaFoldDB" id="A0AAD9HI01"/>
<proteinExistence type="predicted"/>
<accession>A0AAD9HI01</accession>
<evidence type="ECO:0000313" key="2">
    <source>
        <dbReference type="Proteomes" id="UP001232148"/>
    </source>
</evidence>
<dbReference type="Proteomes" id="UP001232148">
    <property type="component" value="Unassembled WGS sequence"/>
</dbReference>
<protein>
    <submittedName>
        <fullName evidence="1">Uncharacterized protein</fullName>
    </submittedName>
</protein>
<sequence length="156" mass="17070">MLLSTERLTAARSYLQTAPLRGDRPDQAFLAGDLVFAEGVCGTQACQPCRRVLKVLPDRIAIVNGLTRKQLSRTVLGLSGWPVVSAQAFTAPRKGFHKCMPDQSILPTQGKTAICLCNSIAFTCHPNRRMPAICCLCRWNLLRHTDCSADAGRLCV</sequence>
<comment type="caution">
    <text evidence="1">The sequence shown here is derived from an EMBL/GenBank/DDBJ whole genome shotgun (WGS) entry which is preliminary data.</text>
</comment>
<dbReference type="EMBL" id="MU842863">
    <property type="protein sequence ID" value="KAK2029480.1"/>
    <property type="molecule type" value="Genomic_DNA"/>
</dbReference>
<evidence type="ECO:0000313" key="1">
    <source>
        <dbReference type="EMBL" id="KAK2029480.1"/>
    </source>
</evidence>
<organism evidence="1 2">
    <name type="scientific">Colletotrichum zoysiae</name>
    <dbReference type="NCBI Taxonomy" id="1216348"/>
    <lineage>
        <taxon>Eukaryota</taxon>
        <taxon>Fungi</taxon>
        <taxon>Dikarya</taxon>
        <taxon>Ascomycota</taxon>
        <taxon>Pezizomycotina</taxon>
        <taxon>Sordariomycetes</taxon>
        <taxon>Hypocreomycetidae</taxon>
        <taxon>Glomerellales</taxon>
        <taxon>Glomerellaceae</taxon>
        <taxon>Colletotrichum</taxon>
        <taxon>Colletotrichum graminicola species complex</taxon>
    </lineage>
</organism>
<reference evidence="1" key="1">
    <citation type="submission" date="2021-06" db="EMBL/GenBank/DDBJ databases">
        <title>Comparative genomics, transcriptomics and evolutionary studies reveal genomic signatures of adaptation to plant cell wall in hemibiotrophic fungi.</title>
        <authorList>
            <consortium name="DOE Joint Genome Institute"/>
            <person name="Baroncelli R."/>
            <person name="Diaz J.F."/>
            <person name="Benocci T."/>
            <person name="Peng M."/>
            <person name="Battaglia E."/>
            <person name="Haridas S."/>
            <person name="Andreopoulos W."/>
            <person name="Labutti K."/>
            <person name="Pangilinan J."/>
            <person name="Floch G.L."/>
            <person name="Makela M.R."/>
            <person name="Henrissat B."/>
            <person name="Grigoriev I.V."/>
            <person name="Crouch J.A."/>
            <person name="De Vries R.P."/>
            <person name="Sukno S.A."/>
            <person name="Thon M.R."/>
        </authorList>
    </citation>
    <scope>NUCLEOTIDE SEQUENCE</scope>
    <source>
        <strain evidence="1">MAFF235873</strain>
    </source>
</reference>
<name>A0AAD9HI01_9PEZI</name>
<gene>
    <name evidence="1" type="ORF">LX32DRAFT_354561</name>
</gene>